<dbReference type="AlphaFoldDB" id="A0A5M6I4R6"/>
<keyword evidence="2" id="KW-1185">Reference proteome</keyword>
<dbReference type="EMBL" id="VWPJ01000046">
    <property type="protein sequence ID" value="KAA5602795.1"/>
    <property type="molecule type" value="Genomic_DNA"/>
</dbReference>
<evidence type="ECO:0008006" key="3">
    <source>
        <dbReference type="Google" id="ProtNLM"/>
    </source>
</evidence>
<organism evidence="1 2">
    <name type="scientific">Roseospira marina</name>
    <dbReference type="NCBI Taxonomy" id="140057"/>
    <lineage>
        <taxon>Bacteria</taxon>
        <taxon>Pseudomonadati</taxon>
        <taxon>Pseudomonadota</taxon>
        <taxon>Alphaproteobacteria</taxon>
        <taxon>Rhodospirillales</taxon>
        <taxon>Rhodospirillaceae</taxon>
        <taxon>Roseospira</taxon>
    </lineage>
</organism>
<protein>
    <recommendedName>
        <fullName evidence="3">CARDB domain-containing protein</fullName>
    </recommendedName>
</protein>
<evidence type="ECO:0000313" key="1">
    <source>
        <dbReference type="EMBL" id="KAA5602795.1"/>
    </source>
</evidence>
<reference evidence="1 2" key="1">
    <citation type="submission" date="2019-09" db="EMBL/GenBank/DDBJ databases">
        <title>Genome sequence of Roseospira marina, one of the more divergent members of the non-sulfur purple photosynthetic bacterial family, the Rhodospirillaceae.</title>
        <authorList>
            <person name="Meyer T."/>
            <person name="Kyndt J."/>
        </authorList>
    </citation>
    <scope>NUCLEOTIDE SEQUENCE [LARGE SCALE GENOMIC DNA]</scope>
    <source>
        <strain evidence="1 2">DSM 15113</strain>
    </source>
</reference>
<evidence type="ECO:0000313" key="2">
    <source>
        <dbReference type="Proteomes" id="UP000324065"/>
    </source>
</evidence>
<comment type="caution">
    <text evidence="1">The sequence shown here is derived from an EMBL/GenBank/DDBJ whole genome shotgun (WGS) entry which is preliminary data.</text>
</comment>
<proteinExistence type="predicted"/>
<dbReference type="OrthoDB" id="7068875at2"/>
<gene>
    <name evidence="1" type="ORF">F1188_20315</name>
</gene>
<dbReference type="Proteomes" id="UP000324065">
    <property type="component" value="Unassembled WGS sequence"/>
</dbReference>
<name>A0A5M6I4R6_9PROT</name>
<accession>A0A5M6I4R6</accession>
<dbReference type="RefSeq" id="WP_150064277.1">
    <property type="nucleotide sequence ID" value="NZ_JACHII010000041.1"/>
</dbReference>
<sequence>MASGRLGAAAPPADTHTTVYTVPADTVATLNVAVVNRGDDAATVRVAVTATTNPADADWIEYDAVVPAGGGVLERTGIVAGPGERVIVRDDAGTCTYRIHGFEGSA</sequence>